<evidence type="ECO:0000313" key="3">
    <source>
        <dbReference type="Proteomes" id="UP000006591"/>
    </source>
</evidence>
<reference evidence="2" key="1">
    <citation type="submission" date="2015-04" db="UniProtKB">
        <authorList>
            <consortium name="EnsemblPlants"/>
        </authorList>
    </citation>
    <scope>IDENTIFICATION</scope>
    <source>
        <strain evidence="2">SL10</strain>
    </source>
</reference>
<dbReference type="AlphaFoldDB" id="A0A0E0GCP1"/>
<name>A0A0E0GCP1_ORYNI</name>
<dbReference type="Gramene" id="ONIVA02G34320.1">
    <property type="protein sequence ID" value="ONIVA02G34320.1"/>
    <property type="gene ID" value="ONIVA02G34320"/>
</dbReference>
<accession>A0A0E0GCP1</accession>
<dbReference type="HOGENOM" id="CLU_2531319_0_0_1"/>
<feature type="compositionally biased region" description="Low complexity" evidence="1">
    <location>
        <begin position="53"/>
        <end position="62"/>
    </location>
</feature>
<dbReference type="EnsemblPlants" id="ONIVA02G34320.1">
    <property type="protein sequence ID" value="ONIVA02G34320.1"/>
    <property type="gene ID" value="ONIVA02G34320"/>
</dbReference>
<evidence type="ECO:0000256" key="1">
    <source>
        <dbReference type="SAM" id="MobiDB-lite"/>
    </source>
</evidence>
<feature type="compositionally biased region" description="Low complexity" evidence="1">
    <location>
        <begin position="71"/>
        <end position="84"/>
    </location>
</feature>
<dbReference type="Proteomes" id="UP000006591">
    <property type="component" value="Chromosome 2"/>
</dbReference>
<feature type="region of interest" description="Disordered" evidence="1">
    <location>
        <begin position="1"/>
        <end position="84"/>
    </location>
</feature>
<sequence length="84" mass="8531">MALQPGGRGRAGAREELAGRSQPTGSRNQDRMGGARREAAAGRAPGGLGQTGTGEELAGRPRPAGRREASASRAQGRSSPRSHG</sequence>
<keyword evidence="3" id="KW-1185">Reference proteome</keyword>
<organism evidence="2">
    <name type="scientific">Oryza nivara</name>
    <name type="common">Indian wild rice</name>
    <name type="synonym">Oryza sativa f. spontanea</name>
    <dbReference type="NCBI Taxonomy" id="4536"/>
    <lineage>
        <taxon>Eukaryota</taxon>
        <taxon>Viridiplantae</taxon>
        <taxon>Streptophyta</taxon>
        <taxon>Embryophyta</taxon>
        <taxon>Tracheophyta</taxon>
        <taxon>Spermatophyta</taxon>
        <taxon>Magnoliopsida</taxon>
        <taxon>Liliopsida</taxon>
        <taxon>Poales</taxon>
        <taxon>Poaceae</taxon>
        <taxon>BOP clade</taxon>
        <taxon>Oryzoideae</taxon>
        <taxon>Oryzeae</taxon>
        <taxon>Oryzinae</taxon>
        <taxon>Oryza</taxon>
    </lineage>
</organism>
<reference evidence="2" key="2">
    <citation type="submission" date="2018-04" db="EMBL/GenBank/DDBJ databases">
        <title>OnivRS2 (Oryza nivara Reference Sequence Version 2).</title>
        <authorList>
            <person name="Zhang J."/>
            <person name="Kudrna D."/>
            <person name="Lee S."/>
            <person name="Talag J."/>
            <person name="Rajasekar S."/>
            <person name="Welchert J."/>
            <person name="Hsing Y.-I."/>
            <person name="Wing R.A."/>
        </authorList>
    </citation>
    <scope>NUCLEOTIDE SEQUENCE [LARGE SCALE GENOMIC DNA]</scope>
    <source>
        <strain evidence="2">SL10</strain>
    </source>
</reference>
<protein>
    <submittedName>
        <fullName evidence="2">Uncharacterized protein</fullName>
    </submittedName>
</protein>
<feature type="compositionally biased region" description="Basic and acidic residues" evidence="1">
    <location>
        <begin position="28"/>
        <end position="40"/>
    </location>
</feature>
<feature type="compositionally biased region" description="Gly residues" evidence="1">
    <location>
        <begin position="1"/>
        <end position="10"/>
    </location>
</feature>
<evidence type="ECO:0000313" key="2">
    <source>
        <dbReference type="EnsemblPlants" id="ONIVA02G34320.1"/>
    </source>
</evidence>
<proteinExistence type="predicted"/>